<accession>A0AAW1VTN7</accession>
<dbReference type="Gene3D" id="2.170.150.80">
    <property type="entry name" value="NAC domain"/>
    <property type="match status" value="1"/>
</dbReference>
<feature type="transmembrane region" description="Helical" evidence="6">
    <location>
        <begin position="511"/>
        <end position="534"/>
    </location>
</feature>
<dbReference type="FunFam" id="2.170.150.80:FF:000002">
    <property type="entry name" value="Nac domain-containing protein 86"/>
    <property type="match status" value="1"/>
</dbReference>
<evidence type="ECO:0000256" key="3">
    <source>
        <dbReference type="ARBA" id="ARBA00023125"/>
    </source>
</evidence>
<keyword evidence="3" id="KW-0238">DNA-binding</keyword>
<keyword evidence="6" id="KW-1133">Transmembrane helix</keyword>
<feature type="domain" description="NAC" evidence="7">
    <location>
        <begin position="9"/>
        <end position="160"/>
    </location>
</feature>
<evidence type="ECO:0000259" key="7">
    <source>
        <dbReference type="PROSITE" id="PS51005"/>
    </source>
</evidence>
<evidence type="ECO:0000256" key="2">
    <source>
        <dbReference type="ARBA" id="ARBA00023015"/>
    </source>
</evidence>
<dbReference type="GO" id="GO:0006355">
    <property type="term" value="P:regulation of DNA-templated transcription"/>
    <property type="evidence" value="ECO:0007669"/>
    <property type="project" value="InterPro"/>
</dbReference>
<dbReference type="GO" id="GO:0003677">
    <property type="term" value="F:DNA binding"/>
    <property type="evidence" value="ECO:0007669"/>
    <property type="project" value="UniProtKB-KW"/>
</dbReference>
<dbReference type="Pfam" id="PF02365">
    <property type="entry name" value="NAM"/>
    <property type="match status" value="1"/>
</dbReference>
<evidence type="ECO:0000256" key="5">
    <source>
        <dbReference type="ARBA" id="ARBA00023242"/>
    </source>
</evidence>
<dbReference type="EMBL" id="JBEDUW010000007">
    <property type="protein sequence ID" value="KAK9911724.1"/>
    <property type="molecule type" value="Genomic_DNA"/>
</dbReference>
<evidence type="ECO:0000256" key="4">
    <source>
        <dbReference type="ARBA" id="ARBA00023163"/>
    </source>
</evidence>
<evidence type="ECO:0000256" key="1">
    <source>
        <dbReference type="ARBA" id="ARBA00004123"/>
    </source>
</evidence>
<evidence type="ECO:0000256" key="6">
    <source>
        <dbReference type="SAM" id="Phobius"/>
    </source>
</evidence>
<keyword evidence="4" id="KW-0804">Transcription</keyword>
<dbReference type="PANTHER" id="PTHR31744:SF210">
    <property type="entry name" value="NAC DOMAIN-CONTAINING PROTEIN 86-LIKE"/>
    <property type="match status" value="1"/>
</dbReference>
<dbReference type="SUPFAM" id="SSF101941">
    <property type="entry name" value="NAC domain"/>
    <property type="match status" value="1"/>
</dbReference>
<keyword evidence="9" id="KW-1185">Reference proteome</keyword>
<evidence type="ECO:0000313" key="9">
    <source>
        <dbReference type="Proteomes" id="UP001457282"/>
    </source>
</evidence>
<gene>
    <name evidence="8" type="ORF">M0R45_035618</name>
</gene>
<dbReference type="PANTHER" id="PTHR31744">
    <property type="entry name" value="PROTEIN CUP-SHAPED COTYLEDON 2-RELATED"/>
    <property type="match status" value="1"/>
</dbReference>
<sequence>MGRQSAQSLAPGFRFHPTDEELVWYYLKRKVAGKSFRFDAISVVDIYKIEPWDLPGKSKLKTRDMEWYFFSLLDRKYGNSSRTNRATEKGYWKTTGKDRPVSHNSREVGMKKTLVFHSGRAPKGARTNWVMHEYRLDNQELEKAGIIEKDAYVLCRIFQKSGTGPKNGEQYGAPFLEEEWDEEDEVYGPGEEATAHEVAVSGGPYAEANEFSDGGYVEALDLDQNLDTGFPESAPCPLNFYHGETSNYVEQSGDFVEDAAMTAVEYHDNQKFFDLPEYYETDAKAVKDECYVEPSNNVIPTDVSYSLNDPYLNATENPPFGDGQFLETNDLSIPANPVESNSAGFDMLDEYLTYFDADDDISQYIDFDSCGMMGNENTVPGQALVEQKSVTGQKSDVKFGSDGKYPFITKASQMLGSIPAPPAFASEFPPKDAILRLNSEAASSSSVHAGMIRIRDITSSDNRVEWSIGKDGVVNLVFSVQLPQSDVTSANLVPMGGSVSGKTGSVVMRGWFLFMFFWVLFLSISFKIGSYICAK</sequence>
<comment type="subcellular location">
    <subcellularLocation>
        <location evidence="1">Nucleus</location>
    </subcellularLocation>
</comment>
<organism evidence="8 9">
    <name type="scientific">Rubus argutus</name>
    <name type="common">Southern blackberry</name>
    <dbReference type="NCBI Taxonomy" id="59490"/>
    <lineage>
        <taxon>Eukaryota</taxon>
        <taxon>Viridiplantae</taxon>
        <taxon>Streptophyta</taxon>
        <taxon>Embryophyta</taxon>
        <taxon>Tracheophyta</taxon>
        <taxon>Spermatophyta</taxon>
        <taxon>Magnoliopsida</taxon>
        <taxon>eudicotyledons</taxon>
        <taxon>Gunneridae</taxon>
        <taxon>Pentapetalae</taxon>
        <taxon>rosids</taxon>
        <taxon>fabids</taxon>
        <taxon>Rosales</taxon>
        <taxon>Rosaceae</taxon>
        <taxon>Rosoideae</taxon>
        <taxon>Rosoideae incertae sedis</taxon>
        <taxon>Rubus</taxon>
    </lineage>
</organism>
<dbReference type="AlphaFoldDB" id="A0AAW1VTN7"/>
<name>A0AAW1VTN7_RUBAR</name>
<keyword evidence="6" id="KW-0812">Transmembrane</keyword>
<dbReference type="InterPro" id="IPR036093">
    <property type="entry name" value="NAC_dom_sf"/>
</dbReference>
<keyword evidence="5" id="KW-0539">Nucleus</keyword>
<dbReference type="PROSITE" id="PS51005">
    <property type="entry name" value="NAC"/>
    <property type="match status" value="1"/>
</dbReference>
<proteinExistence type="predicted"/>
<dbReference type="GO" id="GO:0005634">
    <property type="term" value="C:nucleus"/>
    <property type="evidence" value="ECO:0007669"/>
    <property type="project" value="UniProtKB-SubCell"/>
</dbReference>
<dbReference type="InterPro" id="IPR003441">
    <property type="entry name" value="NAC-dom"/>
</dbReference>
<reference evidence="8 9" key="1">
    <citation type="journal article" date="2023" name="G3 (Bethesda)">
        <title>A chromosome-length genome assembly and annotation of blackberry (Rubus argutus, cv. 'Hillquist').</title>
        <authorList>
            <person name="Bruna T."/>
            <person name="Aryal R."/>
            <person name="Dudchenko O."/>
            <person name="Sargent D.J."/>
            <person name="Mead D."/>
            <person name="Buti M."/>
            <person name="Cavallini A."/>
            <person name="Hytonen T."/>
            <person name="Andres J."/>
            <person name="Pham M."/>
            <person name="Weisz D."/>
            <person name="Mascagni F."/>
            <person name="Usai G."/>
            <person name="Natali L."/>
            <person name="Bassil N."/>
            <person name="Fernandez G.E."/>
            <person name="Lomsadze A."/>
            <person name="Armour M."/>
            <person name="Olukolu B."/>
            <person name="Poorten T."/>
            <person name="Britton C."/>
            <person name="Davik J."/>
            <person name="Ashrafi H."/>
            <person name="Aiden E.L."/>
            <person name="Borodovsky M."/>
            <person name="Worthington M."/>
        </authorList>
    </citation>
    <scope>NUCLEOTIDE SEQUENCE [LARGE SCALE GENOMIC DNA]</scope>
    <source>
        <strain evidence="8">PI 553951</strain>
    </source>
</reference>
<dbReference type="Proteomes" id="UP001457282">
    <property type="component" value="Unassembled WGS sequence"/>
</dbReference>
<protein>
    <recommendedName>
        <fullName evidence="7">NAC domain-containing protein</fullName>
    </recommendedName>
</protein>
<comment type="caution">
    <text evidence="8">The sequence shown here is derived from an EMBL/GenBank/DDBJ whole genome shotgun (WGS) entry which is preliminary data.</text>
</comment>
<keyword evidence="6" id="KW-0472">Membrane</keyword>
<evidence type="ECO:0000313" key="8">
    <source>
        <dbReference type="EMBL" id="KAK9911724.1"/>
    </source>
</evidence>
<keyword evidence="2" id="KW-0805">Transcription regulation</keyword>